<dbReference type="PRINTS" id="PR00411">
    <property type="entry name" value="PNDRDTASEI"/>
</dbReference>
<dbReference type="Proteomes" id="UP000198784">
    <property type="component" value="Unassembled WGS sequence"/>
</dbReference>
<dbReference type="Gene3D" id="1.10.10.1100">
    <property type="entry name" value="BFD-like [2Fe-2S]-binding domain"/>
    <property type="match status" value="1"/>
</dbReference>
<evidence type="ECO:0000313" key="5">
    <source>
        <dbReference type="Proteomes" id="UP000198784"/>
    </source>
</evidence>
<dbReference type="CDD" id="cd19946">
    <property type="entry name" value="GlpA-like_Fer2_BFD-like"/>
    <property type="match status" value="1"/>
</dbReference>
<dbReference type="Pfam" id="PF07992">
    <property type="entry name" value="Pyr_redox_2"/>
    <property type="match status" value="1"/>
</dbReference>
<dbReference type="InterPro" id="IPR007419">
    <property type="entry name" value="BFD-like_2Fe2S-bd_dom"/>
</dbReference>
<accession>A0A1I5LLE2</accession>
<evidence type="ECO:0000313" key="4">
    <source>
        <dbReference type="EMBL" id="SFO97957.1"/>
    </source>
</evidence>
<dbReference type="RefSeq" id="WP_090497727.1">
    <property type="nucleotide sequence ID" value="NZ_FOWX01000003.1"/>
</dbReference>
<dbReference type="InterPro" id="IPR017224">
    <property type="entry name" value="Opine_Oxase_asu/HCN_bsu"/>
</dbReference>
<organism evidence="4 5">
    <name type="scientific">Pseudomonas borbori</name>
    <dbReference type="NCBI Taxonomy" id="289003"/>
    <lineage>
        <taxon>Bacteria</taxon>
        <taxon>Pseudomonadati</taxon>
        <taxon>Pseudomonadota</taxon>
        <taxon>Gammaproteobacteria</taxon>
        <taxon>Pseudomonadales</taxon>
        <taxon>Pseudomonadaceae</taxon>
        <taxon>Pseudomonas</taxon>
    </lineage>
</organism>
<dbReference type="PIRSF" id="PIRSF037495">
    <property type="entry name" value="Opine_OX_OoxA/HcnB"/>
    <property type="match status" value="1"/>
</dbReference>
<evidence type="ECO:0000256" key="1">
    <source>
        <dbReference type="ARBA" id="ARBA00023002"/>
    </source>
</evidence>
<feature type="domain" description="FAD/NAD(P)-binding" evidence="3">
    <location>
        <begin position="15"/>
        <end position="329"/>
    </location>
</feature>
<protein>
    <submittedName>
        <fullName evidence="4">NADPH-dependent 2,4-dienoyl-CoA reductase, sulfur reductase</fullName>
    </submittedName>
</protein>
<dbReference type="InterPro" id="IPR051691">
    <property type="entry name" value="Metab_Enz_Cyan_OpOx_G3PDH"/>
</dbReference>
<sequence>MALTRLKNLPKDGVRVVIVGAGPAGTRCAETLVAAGIRPIVLDENRRDGGQIYRRQPEGFSRDYATLYGSEADKARALHQSFDRLREQIDYRPDTLVWNLRPGQLCCVSQGKHTSVAYDALILCTGATDRLMPIEGWQLAGTYSLGGAQIALKAQTVSIGRQVVFLGSGPLLYLVASQYLKAGATVAAVLDTSPLRKRIAALPKLLARPGLLFTGMKLLAQLHLARIPLHLGVEPLQVLGDATSGVSAVRVRTSHGDSLEFDCDAVAMGYHLRPETQLADLAGCRMRFQEVSQQWVLDTDEEGRTSVSGVYAAGDGARIRGADAAEHSGRLVALALLQDLQQPVHGEALALQRRVLTVMDEFSRGLYQAFPWPAAQARTLPDAAIVCRCEMITAGELRAMVHVKGACEVNRAKAFSRVGTGRCQGRYCSQAGAEVIAAAAGVAVERVGRQRGQAPVKPLSMLTEELKQAEEMAP</sequence>
<evidence type="ECO:0000259" key="3">
    <source>
        <dbReference type="Pfam" id="PF07992"/>
    </source>
</evidence>
<gene>
    <name evidence="4" type="ORF">SAMN05216190_103114</name>
</gene>
<dbReference type="SUPFAM" id="SSF51905">
    <property type="entry name" value="FAD/NAD(P)-binding domain"/>
    <property type="match status" value="1"/>
</dbReference>
<keyword evidence="1" id="KW-0560">Oxidoreductase</keyword>
<dbReference type="STRING" id="289003.SAMN05216190_103114"/>
<name>A0A1I5LLE2_9PSED</name>
<dbReference type="OrthoDB" id="9801699at2"/>
<dbReference type="PANTHER" id="PTHR42949:SF3">
    <property type="entry name" value="ANAEROBIC GLYCEROL-3-PHOSPHATE DEHYDROGENASE SUBUNIT B"/>
    <property type="match status" value="1"/>
</dbReference>
<dbReference type="PRINTS" id="PR00368">
    <property type="entry name" value="FADPNR"/>
</dbReference>
<reference evidence="5" key="1">
    <citation type="submission" date="2016-10" db="EMBL/GenBank/DDBJ databases">
        <authorList>
            <person name="Varghese N."/>
            <person name="Submissions S."/>
        </authorList>
    </citation>
    <scope>NUCLEOTIDE SEQUENCE [LARGE SCALE GENOMIC DNA]</scope>
    <source>
        <strain evidence="5">DSM 17834</strain>
    </source>
</reference>
<dbReference type="Pfam" id="PF04324">
    <property type="entry name" value="Fer2_BFD"/>
    <property type="match status" value="1"/>
</dbReference>
<dbReference type="GO" id="GO:0016491">
    <property type="term" value="F:oxidoreductase activity"/>
    <property type="evidence" value="ECO:0007669"/>
    <property type="project" value="UniProtKB-KW"/>
</dbReference>
<evidence type="ECO:0000259" key="2">
    <source>
        <dbReference type="Pfam" id="PF04324"/>
    </source>
</evidence>
<dbReference type="AlphaFoldDB" id="A0A1I5LLE2"/>
<dbReference type="InterPro" id="IPR036188">
    <property type="entry name" value="FAD/NAD-bd_sf"/>
</dbReference>
<dbReference type="InterPro" id="IPR041854">
    <property type="entry name" value="BFD-like_2Fe2S-bd_dom_sf"/>
</dbReference>
<proteinExistence type="predicted"/>
<dbReference type="InterPro" id="IPR023753">
    <property type="entry name" value="FAD/NAD-binding_dom"/>
</dbReference>
<dbReference type="PANTHER" id="PTHR42949">
    <property type="entry name" value="ANAEROBIC GLYCEROL-3-PHOSPHATE DEHYDROGENASE SUBUNIT B"/>
    <property type="match status" value="1"/>
</dbReference>
<feature type="domain" description="BFD-like [2Fe-2S]-binding" evidence="2">
    <location>
        <begin position="385"/>
        <end position="437"/>
    </location>
</feature>
<dbReference type="EMBL" id="FOWX01000003">
    <property type="protein sequence ID" value="SFO97957.1"/>
    <property type="molecule type" value="Genomic_DNA"/>
</dbReference>
<dbReference type="Gene3D" id="3.50.50.60">
    <property type="entry name" value="FAD/NAD(P)-binding domain"/>
    <property type="match status" value="2"/>
</dbReference>
<keyword evidence="5" id="KW-1185">Reference proteome</keyword>